<dbReference type="Pfam" id="PF01437">
    <property type="entry name" value="PSI"/>
    <property type="match status" value="1"/>
</dbReference>
<dbReference type="GO" id="GO:0001755">
    <property type="term" value="P:neural crest cell migration"/>
    <property type="evidence" value="ECO:0007669"/>
    <property type="project" value="TreeGrafter"/>
</dbReference>
<dbReference type="OrthoDB" id="9988752at2759"/>
<dbReference type="CDD" id="cd11264">
    <property type="entry name" value="Sema_5B"/>
    <property type="match status" value="1"/>
</dbReference>
<keyword evidence="5" id="KW-0221">Differentiation</keyword>
<keyword evidence="3 12" id="KW-0812">Transmembrane</keyword>
<gene>
    <name evidence="15" type="ORF">IHE44_0014578</name>
    <name evidence="14" type="ORF">IHE44_001532</name>
</gene>
<dbReference type="EMBL" id="JADDUC020000008">
    <property type="protein sequence ID" value="KAI1237313.1"/>
    <property type="molecule type" value="Genomic_DNA"/>
</dbReference>
<keyword evidence="4" id="KW-0677">Repeat</keyword>
<comment type="caution">
    <text evidence="11">Lacks conserved residue(s) required for the propagation of feature annotation.</text>
</comment>
<evidence type="ECO:0000256" key="9">
    <source>
        <dbReference type="ARBA" id="ARBA00023157"/>
    </source>
</evidence>
<dbReference type="InterPro" id="IPR036383">
    <property type="entry name" value="TSP1_rpt_sf"/>
</dbReference>
<evidence type="ECO:0000313" key="16">
    <source>
        <dbReference type="Proteomes" id="UP000618051"/>
    </source>
</evidence>
<organism evidence="14">
    <name type="scientific">Lamprotornis superbus</name>
    <dbReference type="NCBI Taxonomy" id="245042"/>
    <lineage>
        <taxon>Eukaryota</taxon>
        <taxon>Metazoa</taxon>
        <taxon>Chordata</taxon>
        <taxon>Craniata</taxon>
        <taxon>Vertebrata</taxon>
        <taxon>Euteleostomi</taxon>
        <taxon>Archelosauria</taxon>
        <taxon>Archosauria</taxon>
        <taxon>Dinosauria</taxon>
        <taxon>Saurischia</taxon>
        <taxon>Theropoda</taxon>
        <taxon>Coelurosauria</taxon>
        <taxon>Aves</taxon>
        <taxon>Neognathae</taxon>
        <taxon>Neoaves</taxon>
        <taxon>Telluraves</taxon>
        <taxon>Australaves</taxon>
        <taxon>Passeriformes</taxon>
        <taxon>Sturnidae</taxon>
        <taxon>Lamprotornis</taxon>
    </lineage>
</organism>
<dbReference type="FunFam" id="2.20.100.10:FF:000001">
    <property type="entry name" value="semaphorin-5A isoform X1"/>
    <property type="match status" value="4"/>
</dbReference>
<dbReference type="SUPFAM" id="SSF101912">
    <property type="entry name" value="Sema domain"/>
    <property type="match status" value="1"/>
</dbReference>
<dbReference type="EMBL" id="JADDUC010000013">
    <property type="protein sequence ID" value="KAG0128588.1"/>
    <property type="molecule type" value="Genomic_DNA"/>
</dbReference>
<dbReference type="InterPro" id="IPR015943">
    <property type="entry name" value="WD40/YVTN_repeat-like_dom_sf"/>
</dbReference>
<dbReference type="FunFam" id="3.30.1680.10:FF:000003">
    <property type="entry name" value="semaphorin-5B isoform X1"/>
    <property type="match status" value="1"/>
</dbReference>
<dbReference type="GO" id="GO:0007411">
    <property type="term" value="P:axon guidance"/>
    <property type="evidence" value="ECO:0007669"/>
    <property type="project" value="TreeGrafter"/>
</dbReference>
<keyword evidence="10" id="KW-0325">Glycoprotein</keyword>
<dbReference type="Pfam" id="PF23260">
    <property type="entry name" value="TSP1_2"/>
    <property type="match status" value="1"/>
</dbReference>
<dbReference type="PRINTS" id="PR01705">
    <property type="entry name" value="TSP1REPEAT"/>
</dbReference>
<keyword evidence="2" id="KW-0217">Developmental protein</keyword>
<reference evidence="14" key="1">
    <citation type="submission" date="2020-10" db="EMBL/GenBank/DDBJ databases">
        <title>Feather gene expression reveals the developmental basis of iridescence in African starlings.</title>
        <authorList>
            <person name="Rubenstein D.R."/>
        </authorList>
    </citation>
    <scope>NUCLEOTIDE SEQUENCE</scope>
    <source>
        <strain evidence="14">SS15</strain>
        <tissue evidence="14">Liver</tissue>
    </source>
</reference>
<dbReference type="InterPro" id="IPR016201">
    <property type="entry name" value="PSI"/>
</dbReference>
<dbReference type="SUPFAM" id="SSF82895">
    <property type="entry name" value="TSP-1 type 1 repeat"/>
    <property type="match status" value="5"/>
</dbReference>
<accession>A0A835NZJ0</accession>
<evidence type="ECO:0000256" key="12">
    <source>
        <dbReference type="SAM" id="Phobius"/>
    </source>
</evidence>
<evidence type="ECO:0000313" key="14">
    <source>
        <dbReference type="EMBL" id="KAG0128588.1"/>
    </source>
</evidence>
<dbReference type="SMART" id="SM00423">
    <property type="entry name" value="PSI"/>
    <property type="match status" value="1"/>
</dbReference>
<reference evidence="15 16" key="2">
    <citation type="journal article" date="2021" name="J. Hered.">
        <title>Feather Gene Expression Elucidates the Developmental Basis of Plumage Iridescence in African Starlings.</title>
        <authorList>
            <person name="Rubenstein D.R."/>
            <person name="Corvelo A."/>
            <person name="MacManes M.D."/>
            <person name="Maia R."/>
            <person name="Narzisi G."/>
            <person name="Rousaki A."/>
            <person name="Vandenabeele P."/>
            <person name="Shawkey M.D."/>
            <person name="Solomon J."/>
        </authorList>
    </citation>
    <scope>NUCLEOTIDE SEQUENCE [LARGE SCALE GENOMIC DNA]</scope>
    <source>
        <strain evidence="15">SS15</strain>
    </source>
</reference>
<dbReference type="FunFam" id="2.20.100.10:FF:000021">
    <property type="entry name" value="semaphorin-5B isoform X1"/>
    <property type="match status" value="1"/>
</dbReference>
<feature type="transmembrane region" description="Helical" evidence="12">
    <location>
        <begin position="1262"/>
        <end position="1287"/>
    </location>
</feature>
<keyword evidence="7 12" id="KW-1133">Transmembrane helix</keyword>
<dbReference type="PANTHER" id="PTHR11036">
    <property type="entry name" value="SEMAPHORIN"/>
    <property type="match status" value="1"/>
</dbReference>
<dbReference type="SMART" id="SM00630">
    <property type="entry name" value="Sema"/>
    <property type="match status" value="1"/>
</dbReference>
<evidence type="ECO:0000256" key="6">
    <source>
        <dbReference type="ARBA" id="ARBA00022902"/>
    </source>
</evidence>
<comment type="subcellular location">
    <subcellularLocation>
        <location evidence="1">Membrane</location>
        <topology evidence="1">Single-pass membrane protein</topology>
    </subcellularLocation>
</comment>
<evidence type="ECO:0000256" key="11">
    <source>
        <dbReference type="PROSITE-ProRule" id="PRU00352"/>
    </source>
</evidence>
<evidence type="ECO:0000256" key="8">
    <source>
        <dbReference type="ARBA" id="ARBA00023136"/>
    </source>
</evidence>
<dbReference type="PANTHER" id="PTHR11036:SF39">
    <property type="entry name" value="SEMAPHORIN-5B"/>
    <property type="match status" value="1"/>
</dbReference>
<keyword evidence="6" id="KW-0524">Neurogenesis</keyword>
<dbReference type="InterPro" id="IPR027231">
    <property type="entry name" value="Semaphorin"/>
</dbReference>
<evidence type="ECO:0000256" key="5">
    <source>
        <dbReference type="ARBA" id="ARBA00022782"/>
    </source>
</evidence>
<dbReference type="InterPro" id="IPR057563">
    <property type="entry name" value="Sema5A/B-like_TSP-1"/>
</dbReference>
<dbReference type="FunFam" id="2.130.10.10:FF:000048">
    <property type="entry name" value="semaphorin-5B isoform X1"/>
    <property type="match status" value="1"/>
</dbReference>
<dbReference type="GO" id="GO:0030335">
    <property type="term" value="P:positive regulation of cell migration"/>
    <property type="evidence" value="ECO:0007669"/>
    <property type="project" value="TreeGrafter"/>
</dbReference>
<evidence type="ECO:0000256" key="1">
    <source>
        <dbReference type="ARBA" id="ARBA00004167"/>
    </source>
</evidence>
<dbReference type="GO" id="GO:0005886">
    <property type="term" value="C:plasma membrane"/>
    <property type="evidence" value="ECO:0007669"/>
    <property type="project" value="TreeGrafter"/>
</dbReference>
<evidence type="ECO:0000256" key="7">
    <source>
        <dbReference type="ARBA" id="ARBA00022989"/>
    </source>
</evidence>
<keyword evidence="9" id="KW-1015">Disulfide bond</keyword>
<dbReference type="InterPro" id="IPR036352">
    <property type="entry name" value="Semap_dom_sf"/>
</dbReference>
<evidence type="ECO:0000256" key="3">
    <source>
        <dbReference type="ARBA" id="ARBA00022692"/>
    </source>
</evidence>
<keyword evidence="16" id="KW-1185">Reference proteome</keyword>
<dbReference type="InterPro" id="IPR000884">
    <property type="entry name" value="TSP1_rpt"/>
</dbReference>
<protein>
    <submittedName>
        <fullName evidence="14">Semaphorin-5B</fullName>
    </submittedName>
</protein>
<dbReference type="PROSITE" id="PS50092">
    <property type="entry name" value="TSP1"/>
    <property type="match status" value="5"/>
</dbReference>
<dbReference type="Pfam" id="PF01403">
    <property type="entry name" value="Sema"/>
    <property type="match status" value="1"/>
</dbReference>
<sequence length="1378" mass="154410">LPSGTLTLDCCRDVSLGLVLWAGLGFFCKQLNSPVQCAQIWFGNGGGAQLVEWRSRDHPTAHTFLRDYLTASAPQSVGYAEATNCKAPFCLLRVCSDWHQTGDLLTQRGDGRERGRAKDIPAREWGVGRENGRATEWRYYTGGLMLFFEDMGETGASQNVPEYTEAEHQQCVRKEHPTIAFEDLKPWVSNFTYPGVHDFSQLALDANRNQLIVGARNYLFRLSLHNVSLIQATAWGSDEDTRRSCQSKGKTEEECQNYVRVLIVYGKKVFTCGTNAFSPVCSSRQVGNLSKIIDRINGVARCPYDPRHNSTAVITSRGELYAATVIDFSGRDPAIYRSLGNVPPLRTAQYNSKWLNEPNFIAAYDIGLFTYFFFRENAVEHDCGKTVYSRVARVCKNDIGGRFLLEDTWTTFMKARLNCSRAGEIPFYYNELQSTFYLPEQDLIYGVFTTNVNSIAASAVCAFNLSAITQAFNGPFRYQENPRSAWLPTLNPIPNFQCGTLNDDSPNENLTERVLQDAQRLFLMNDVVQPVTVDPYVTQDSIRFSKLVVDIVQGKDTLYHVMYIGTVHSQVVSAEDGNDVAGALYHGQQYGTILKALSTTNRSLRSCYLEEMQILPDGQQEAIKSLQILHSDRSLFVGLNNGVLKIPLERCSMYRTEGECLGARDPYCGWDSKQKQCTTIEDSSNMSLWTQNITECPVSGRSGNILYILMCVKNLTTNGRLGPWSPWQLCEHSDGDSTGSCMCRSRSCDSPRPRCGGRSCEGARIEVANCSRNGAWTPWSSWAPCSTSCGIGFQVRQRSCSNPAPRYGGRVCVGQSREERFCNENSPCPLPIFWSSWGPWNKCSVNCGGGIHSRQRSCENGNTCPGCAVEYKTCNPESCPEVRRNTPWTPWMPVNITQSGARQEQRFRYTCRAQLSDPHELQFGRRKTESRFCPNDGSAVCDTDLVLTCMIGVTAEWQEWGEPCDTDMQLLPQRQQASNEGVKKRRALLRTVYHFFLPGALLVHCVLGCSLQDCCDARQHLEGTAWTLCEKKLLPRAFNRNNSAGHIDPDFIHELNSFLKPNKLLICELMMSYLFSLKLLLMTSSRLVRPLHGLSMGAGPFGGPGLPAPETVSWALGLGREHAQTLNLKMVACPVWVKGSWSCWTPWSHCSATCGGGHYQRTRTCTNPAPSSGEDICIGLHTEEALCNTHPCQGGWSEWSEWSLCNEEGIQYRSRYCEVHSPDPSQCVGNSTQYQDCLYNEIPVILPASSIDESTNCGGFSLIHLIATGVSCFFGSSLLTFVIYVYCQRCQRQSQESTVIHPTTPNHLHYKGNTTPKNEKYTPMEFKTLNKNNLIPDDRTNFYPLQQTNVYTTTYYPSTLNKYDYRPEASPGRTFTNS</sequence>
<name>A0A835NZJ0_9PASS</name>
<dbReference type="InterPro" id="IPR002165">
    <property type="entry name" value="Plexin_repeat"/>
</dbReference>
<evidence type="ECO:0000256" key="4">
    <source>
        <dbReference type="ARBA" id="ARBA00022737"/>
    </source>
</evidence>
<proteinExistence type="predicted"/>
<dbReference type="Proteomes" id="UP000618051">
    <property type="component" value="Unassembled WGS sequence"/>
</dbReference>
<dbReference type="SUPFAM" id="SSF103575">
    <property type="entry name" value="Plexin repeat"/>
    <property type="match status" value="1"/>
</dbReference>
<dbReference type="Gene3D" id="2.130.10.10">
    <property type="entry name" value="YVTN repeat-like/Quinoprotein amine dehydrogenase"/>
    <property type="match status" value="1"/>
</dbReference>
<evidence type="ECO:0000256" key="2">
    <source>
        <dbReference type="ARBA" id="ARBA00022473"/>
    </source>
</evidence>
<dbReference type="GO" id="GO:0045499">
    <property type="term" value="F:chemorepellent activity"/>
    <property type="evidence" value="ECO:0007669"/>
    <property type="project" value="TreeGrafter"/>
</dbReference>
<evidence type="ECO:0000256" key="10">
    <source>
        <dbReference type="ARBA" id="ARBA00023180"/>
    </source>
</evidence>
<reference evidence="15" key="3">
    <citation type="submission" date="2022-01" db="EMBL/GenBank/DDBJ databases">
        <authorList>
            <person name="Rubenstein D.R."/>
        </authorList>
    </citation>
    <scope>NUCLEOTIDE SEQUENCE</scope>
    <source>
        <strain evidence="15">SS15</strain>
        <tissue evidence="15">Liver</tissue>
    </source>
</reference>
<evidence type="ECO:0000259" key="13">
    <source>
        <dbReference type="PROSITE" id="PS51004"/>
    </source>
</evidence>
<dbReference type="PROSITE" id="PS51004">
    <property type="entry name" value="SEMA"/>
    <property type="match status" value="1"/>
</dbReference>
<dbReference type="Gene3D" id="2.20.100.10">
    <property type="entry name" value="Thrombospondin type-1 (TSP1) repeat"/>
    <property type="match status" value="5"/>
</dbReference>
<keyword evidence="8 12" id="KW-0472">Membrane</keyword>
<dbReference type="GO" id="GO:0071526">
    <property type="term" value="P:semaphorin-plexin signaling pathway"/>
    <property type="evidence" value="ECO:0007669"/>
    <property type="project" value="TreeGrafter"/>
</dbReference>
<dbReference type="SMART" id="SM00209">
    <property type="entry name" value="TSP1"/>
    <property type="match status" value="5"/>
</dbReference>
<feature type="domain" description="Sema" evidence="13">
    <location>
        <begin position="176"/>
        <end position="648"/>
    </location>
</feature>
<dbReference type="GO" id="GO:0030215">
    <property type="term" value="F:semaphorin receptor binding"/>
    <property type="evidence" value="ECO:0007669"/>
    <property type="project" value="InterPro"/>
</dbReference>
<dbReference type="Gene3D" id="3.30.1680.10">
    <property type="entry name" value="ligand-binding face of the semaphorins, domain 2"/>
    <property type="match status" value="1"/>
</dbReference>
<dbReference type="Pfam" id="PF00090">
    <property type="entry name" value="TSP_1"/>
    <property type="match status" value="4"/>
</dbReference>
<evidence type="ECO:0000313" key="15">
    <source>
        <dbReference type="EMBL" id="KAI1237313.1"/>
    </source>
</evidence>
<feature type="non-terminal residue" evidence="14">
    <location>
        <position position="1"/>
    </location>
</feature>
<dbReference type="InterPro" id="IPR001627">
    <property type="entry name" value="Semap_dom"/>
</dbReference>
<comment type="caution">
    <text evidence="14">The sequence shown here is derived from an EMBL/GenBank/DDBJ whole genome shotgun (WGS) entry which is preliminary data.</text>
</comment>